<dbReference type="PANTHER" id="PTHR23150">
    <property type="entry name" value="SULFATASE MODIFYING FACTOR 1, 2"/>
    <property type="match status" value="1"/>
</dbReference>
<feature type="domain" description="Sulfatase-modifying factor enzyme-like" evidence="1">
    <location>
        <begin position="35"/>
        <end position="166"/>
    </location>
</feature>
<protein>
    <recommendedName>
        <fullName evidence="1">Sulfatase-modifying factor enzyme-like domain-containing protein</fullName>
    </recommendedName>
</protein>
<dbReference type="SUPFAM" id="SSF56436">
    <property type="entry name" value="C-type lectin-like"/>
    <property type="match status" value="1"/>
</dbReference>
<dbReference type="InterPro" id="IPR042095">
    <property type="entry name" value="SUMF_sf"/>
</dbReference>
<evidence type="ECO:0000313" key="3">
    <source>
        <dbReference type="Proteomes" id="UP000004095"/>
    </source>
</evidence>
<name>A1ZSZ1_MICM2</name>
<dbReference type="Gene3D" id="3.90.1580.10">
    <property type="entry name" value="paralog of FGE (formylglycine-generating enzyme)"/>
    <property type="match status" value="2"/>
</dbReference>
<dbReference type="EMBL" id="AAWS01000033">
    <property type="protein sequence ID" value="EAY26555.1"/>
    <property type="molecule type" value="Genomic_DNA"/>
</dbReference>
<evidence type="ECO:0000259" key="1">
    <source>
        <dbReference type="Pfam" id="PF03781"/>
    </source>
</evidence>
<reference evidence="2 3" key="1">
    <citation type="submission" date="2007-01" db="EMBL/GenBank/DDBJ databases">
        <authorList>
            <person name="Haygood M."/>
            <person name="Podell S."/>
            <person name="Anderson C."/>
            <person name="Hopkinson B."/>
            <person name="Roe K."/>
            <person name="Barbeau K."/>
            <person name="Gaasterland T."/>
            <person name="Ferriera S."/>
            <person name="Johnson J."/>
            <person name="Kravitz S."/>
            <person name="Beeson K."/>
            <person name="Sutton G."/>
            <person name="Rogers Y.-H."/>
            <person name="Friedman R."/>
            <person name="Frazier M."/>
            <person name="Venter J.C."/>
        </authorList>
    </citation>
    <scope>NUCLEOTIDE SEQUENCE [LARGE SCALE GENOMIC DNA]</scope>
    <source>
        <strain evidence="2 3">ATCC 23134</strain>
    </source>
</reference>
<evidence type="ECO:0000313" key="2">
    <source>
        <dbReference type="EMBL" id="EAY26555.1"/>
    </source>
</evidence>
<sequence length="241" mass="28176">MWMKKFFVSLLIGCLFFSLPYFTIAQYKKKILIPKGMVLMPADTIEVGSENGKEDEKPVFPFAIKSFLLDVRPVSVGDFRKFVQVTRYITDAEKIGKSYYYNKDSKNWEAIKGAYWLYPQGRTQAAAQYADPVAHISWNDARAYAAWIGKRLPTEFEYEYAAKNAVKMKLKHINQTLWHWCQDWYRSYGEESYYTQRINDRKTLRGGVFGNTETPYRPTQRLAALPYYSTAQFGFRCAKDL</sequence>
<proteinExistence type="predicted"/>
<dbReference type="InterPro" id="IPR005532">
    <property type="entry name" value="SUMF_dom"/>
</dbReference>
<dbReference type="InterPro" id="IPR016187">
    <property type="entry name" value="CTDL_fold"/>
</dbReference>
<feature type="domain" description="Sulfatase-modifying factor enzyme-like" evidence="1">
    <location>
        <begin position="177"/>
        <end position="239"/>
    </location>
</feature>
<dbReference type="AlphaFoldDB" id="A1ZSZ1"/>
<dbReference type="Proteomes" id="UP000004095">
    <property type="component" value="Unassembled WGS sequence"/>
</dbReference>
<organism evidence="2 3">
    <name type="scientific">Microscilla marina ATCC 23134</name>
    <dbReference type="NCBI Taxonomy" id="313606"/>
    <lineage>
        <taxon>Bacteria</taxon>
        <taxon>Pseudomonadati</taxon>
        <taxon>Bacteroidota</taxon>
        <taxon>Cytophagia</taxon>
        <taxon>Cytophagales</taxon>
        <taxon>Microscillaceae</taxon>
        <taxon>Microscilla</taxon>
    </lineage>
</organism>
<dbReference type="InterPro" id="IPR051043">
    <property type="entry name" value="Sulfatase_Mod_Factor_Kinase"/>
</dbReference>
<dbReference type="GO" id="GO:0120147">
    <property type="term" value="F:formylglycine-generating oxidase activity"/>
    <property type="evidence" value="ECO:0007669"/>
    <property type="project" value="TreeGrafter"/>
</dbReference>
<accession>A1ZSZ1</accession>
<dbReference type="PANTHER" id="PTHR23150:SF19">
    <property type="entry name" value="FORMYLGLYCINE-GENERATING ENZYME"/>
    <property type="match status" value="1"/>
</dbReference>
<comment type="caution">
    <text evidence="2">The sequence shown here is derived from an EMBL/GenBank/DDBJ whole genome shotgun (WGS) entry which is preliminary data.</text>
</comment>
<keyword evidence="3" id="KW-1185">Reference proteome</keyword>
<dbReference type="eggNOG" id="COG1262">
    <property type="taxonomic scope" value="Bacteria"/>
</dbReference>
<dbReference type="Pfam" id="PF03781">
    <property type="entry name" value="FGE-sulfatase"/>
    <property type="match status" value="2"/>
</dbReference>
<gene>
    <name evidence="2" type="ORF">M23134_01725</name>
</gene>